<reference evidence="2" key="1">
    <citation type="journal article" date="2020" name="G3 (Bethesda)">
        <title>High-Quality Assemblies for Three Invasive Social Wasps from the &lt;i&gt;Vespula&lt;/i&gt; Genus.</title>
        <authorList>
            <person name="Harrop T.W.R."/>
            <person name="Guhlin J."/>
            <person name="McLaughlin G.M."/>
            <person name="Permina E."/>
            <person name="Stockwell P."/>
            <person name="Gilligan J."/>
            <person name="Le Lec M.F."/>
            <person name="Gruber M.A.M."/>
            <person name="Quinn O."/>
            <person name="Lovegrove M."/>
            <person name="Duncan E.J."/>
            <person name="Remnant E.J."/>
            <person name="Van Eeckhoven J."/>
            <person name="Graham B."/>
            <person name="Knapp R.A."/>
            <person name="Langford K.W."/>
            <person name="Kronenberg Z."/>
            <person name="Press M.O."/>
            <person name="Eacker S.M."/>
            <person name="Wilson-Rankin E.E."/>
            <person name="Purcell J."/>
            <person name="Lester P.J."/>
            <person name="Dearden P.K."/>
        </authorList>
    </citation>
    <scope>NUCLEOTIDE SEQUENCE</scope>
    <source>
        <strain evidence="2">Linc-1</strain>
    </source>
</reference>
<proteinExistence type="predicted"/>
<keyword evidence="3" id="KW-1185">Reference proteome</keyword>
<feature type="transmembrane region" description="Helical" evidence="1">
    <location>
        <begin position="390"/>
        <end position="413"/>
    </location>
</feature>
<dbReference type="EMBL" id="JACSDZ010000004">
    <property type="protein sequence ID" value="KAF7405874.1"/>
    <property type="molecule type" value="Genomic_DNA"/>
</dbReference>
<evidence type="ECO:0000313" key="2">
    <source>
        <dbReference type="EMBL" id="KAF7405874.1"/>
    </source>
</evidence>
<feature type="transmembrane region" description="Helical" evidence="1">
    <location>
        <begin position="82"/>
        <end position="102"/>
    </location>
</feature>
<feature type="transmembrane region" description="Helical" evidence="1">
    <location>
        <begin position="550"/>
        <end position="573"/>
    </location>
</feature>
<dbReference type="SUPFAM" id="SSF103473">
    <property type="entry name" value="MFS general substrate transporter"/>
    <property type="match status" value="1"/>
</dbReference>
<evidence type="ECO:0000256" key="1">
    <source>
        <dbReference type="SAM" id="Phobius"/>
    </source>
</evidence>
<dbReference type="GO" id="GO:0008028">
    <property type="term" value="F:monocarboxylic acid transmembrane transporter activity"/>
    <property type="evidence" value="ECO:0007669"/>
    <property type="project" value="TreeGrafter"/>
</dbReference>
<dbReference type="Pfam" id="PF07690">
    <property type="entry name" value="MFS_1"/>
    <property type="match status" value="1"/>
</dbReference>
<feature type="transmembrane region" description="Helical" evidence="1">
    <location>
        <begin position="517"/>
        <end position="538"/>
    </location>
</feature>
<evidence type="ECO:0000313" key="3">
    <source>
        <dbReference type="Proteomes" id="UP000617340"/>
    </source>
</evidence>
<accession>A0A834NF87</accession>
<comment type="caution">
    <text evidence="2">The sequence shown here is derived from an EMBL/GenBank/DDBJ whole genome shotgun (WGS) entry which is preliminary data.</text>
</comment>
<dbReference type="PANTHER" id="PTHR11360:SF309">
    <property type="entry name" value="MONOCARBOXYLATE TRANSPORTER 7-LIKE PROTEIN"/>
    <property type="match status" value="1"/>
</dbReference>
<feature type="transmembrane region" description="Helical" evidence="1">
    <location>
        <begin position="456"/>
        <end position="475"/>
    </location>
</feature>
<protein>
    <recommendedName>
        <fullName evidence="4">Monocarboxylate transporter 9</fullName>
    </recommendedName>
</protein>
<feature type="transmembrane region" description="Helical" evidence="1">
    <location>
        <begin position="481"/>
        <end position="505"/>
    </location>
</feature>
<dbReference type="InterPro" id="IPR050327">
    <property type="entry name" value="Proton-linked_MCT"/>
</dbReference>
<evidence type="ECO:0008006" key="4">
    <source>
        <dbReference type="Google" id="ProtNLM"/>
    </source>
</evidence>
<dbReference type="Proteomes" id="UP000617340">
    <property type="component" value="Unassembled WGS sequence"/>
</dbReference>
<dbReference type="Gene3D" id="1.20.1250.20">
    <property type="entry name" value="MFS general substrate transporter like domains"/>
    <property type="match status" value="1"/>
</dbReference>
<keyword evidence="1" id="KW-0472">Membrane</keyword>
<name>A0A834NF87_VESGE</name>
<feature type="transmembrane region" description="Helical" evidence="1">
    <location>
        <begin position="138"/>
        <end position="160"/>
    </location>
</feature>
<feature type="transmembrane region" description="Helical" evidence="1">
    <location>
        <begin position="44"/>
        <end position="70"/>
    </location>
</feature>
<keyword evidence="1" id="KW-1133">Transmembrane helix</keyword>
<dbReference type="AlphaFoldDB" id="A0A834NF87"/>
<dbReference type="InterPro" id="IPR036259">
    <property type="entry name" value="MFS_trans_sf"/>
</dbReference>
<dbReference type="InterPro" id="IPR011701">
    <property type="entry name" value="MFS"/>
</dbReference>
<dbReference type="PANTHER" id="PTHR11360">
    <property type="entry name" value="MONOCARBOXYLATE TRANSPORTER"/>
    <property type="match status" value="1"/>
</dbReference>
<keyword evidence="1" id="KW-0812">Transmembrane</keyword>
<sequence>MTTLTTNNVEEREKKDRNLTEIDQVICEVDDDITLEDLAPDGGWGWMVALAMIIVLVTTLGPASSFAIIFGDFLVTTGQTGTAMTLFNSVFMITFSISSLLTNALLKKYSMRPVGIAGAMFFSIPNVALAFVNNVYEMAFIFFLQGIGIGLLITICNTNFNAYFVKKRTRVMSLAQTITGMGGIAYPICIEKMMSMYGFRGTAALTGAFSLNCIAGMTMMHPVEWHARDPAEVRAERIREADERKSKELAISKRRSTIHVYQESVSTRRCSLRSLKDESSNEVPLLIDTYKTHAKKVASISELEGPRLRSSSLSAREALTRKFSALSASSLTNLASGVGAFTDIRHNRLDKITKVADQKKGDQHEEVQGLTMSNMLSELLEMSLIKDRSFLNLCFGISFVFTSDFTFSSLLPLMLTNYGYDTSDAALAVMVGATAELISRILLAIFTVFINVKARYLFFFAMIAMSFAKAGFLIFENTLMGALVMNAAIGMVRSWLLVPQPLVIIEDISIDKFASAYGIFAVVNGIVSIFVGPFIGFVKDWTDSYRVCQYAMLGMNSIFVIPWALQFIFVDLLKWRKERRNKICTETEGSEHDNDKCVNVL</sequence>
<feature type="transmembrane region" description="Helical" evidence="1">
    <location>
        <begin position="425"/>
        <end position="449"/>
    </location>
</feature>
<feature type="transmembrane region" description="Helical" evidence="1">
    <location>
        <begin position="114"/>
        <end position="132"/>
    </location>
</feature>
<organism evidence="2 3">
    <name type="scientific">Vespula germanica</name>
    <name type="common">German yellow jacket</name>
    <name type="synonym">Paravespula germanica</name>
    <dbReference type="NCBI Taxonomy" id="30212"/>
    <lineage>
        <taxon>Eukaryota</taxon>
        <taxon>Metazoa</taxon>
        <taxon>Ecdysozoa</taxon>
        <taxon>Arthropoda</taxon>
        <taxon>Hexapoda</taxon>
        <taxon>Insecta</taxon>
        <taxon>Pterygota</taxon>
        <taxon>Neoptera</taxon>
        <taxon>Endopterygota</taxon>
        <taxon>Hymenoptera</taxon>
        <taxon>Apocrita</taxon>
        <taxon>Aculeata</taxon>
        <taxon>Vespoidea</taxon>
        <taxon>Vespidae</taxon>
        <taxon>Vespinae</taxon>
        <taxon>Vespula</taxon>
    </lineage>
</organism>
<gene>
    <name evidence="2" type="ORF">HZH68_005243</name>
</gene>